<dbReference type="Bgee" id="ENSMODG00000049761">
    <property type="expression patterns" value="Expressed in endometrium and 19 other cell types or tissues"/>
</dbReference>
<dbReference type="GeneTree" id="ENSGT00530000063835"/>
<dbReference type="InParanoid" id="A0A5F8GUU9"/>
<evidence type="ECO:0000313" key="6">
    <source>
        <dbReference type="Ensembl" id="ENSMODP00000051408.1"/>
    </source>
</evidence>
<dbReference type="InterPro" id="IPR013882">
    <property type="entry name" value="Ctp1_C"/>
</dbReference>
<dbReference type="OMA" id="WQPYNAM"/>
<evidence type="ECO:0000256" key="1">
    <source>
        <dbReference type="ARBA" id="ARBA00004123"/>
    </source>
</evidence>
<reference evidence="6" key="3">
    <citation type="submission" date="2025-09" db="UniProtKB">
        <authorList>
            <consortium name="Ensembl"/>
        </authorList>
    </citation>
    <scope>IDENTIFICATION</scope>
</reference>
<evidence type="ECO:0000256" key="2">
    <source>
        <dbReference type="ARBA" id="ARBA00022763"/>
    </source>
</evidence>
<evidence type="ECO:0000256" key="3">
    <source>
        <dbReference type="ARBA" id="ARBA00023242"/>
    </source>
</evidence>
<dbReference type="Pfam" id="PF08573">
    <property type="entry name" value="SAE2"/>
    <property type="match status" value="1"/>
</dbReference>
<protein>
    <recommendedName>
        <fullName evidence="5">DNA endonuclease activator Ctp1 C-terminal domain-containing protein</fullName>
    </recommendedName>
</protein>
<proteinExistence type="predicted"/>
<dbReference type="InterPro" id="IPR033316">
    <property type="entry name" value="RBBP8-like"/>
</dbReference>
<dbReference type="GO" id="GO:0006281">
    <property type="term" value="P:DNA repair"/>
    <property type="evidence" value="ECO:0007669"/>
    <property type="project" value="InterPro"/>
</dbReference>
<evidence type="ECO:0000259" key="5">
    <source>
        <dbReference type="Pfam" id="PF08573"/>
    </source>
</evidence>
<dbReference type="GO" id="GO:0005634">
    <property type="term" value="C:nucleus"/>
    <property type="evidence" value="ECO:0007669"/>
    <property type="project" value="UniProtKB-SubCell"/>
</dbReference>
<evidence type="ECO:0000313" key="7">
    <source>
        <dbReference type="Proteomes" id="UP000002280"/>
    </source>
</evidence>
<dbReference type="STRING" id="13616.ENSMODP00000051408"/>
<organism evidence="6 7">
    <name type="scientific">Monodelphis domestica</name>
    <name type="common">Gray short-tailed opossum</name>
    <dbReference type="NCBI Taxonomy" id="13616"/>
    <lineage>
        <taxon>Eukaryota</taxon>
        <taxon>Metazoa</taxon>
        <taxon>Chordata</taxon>
        <taxon>Craniata</taxon>
        <taxon>Vertebrata</taxon>
        <taxon>Euteleostomi</taxon>
        <taxon>Mammalia</taxon>
        <taxon>Metatheria</taxon>
        <taxon>Didelphimorphia</taxon>
        <taxon>Didelphidae</taxon>
        <taxon>Monodelphis</taxon>
    </lineage>
</organism>
<evidence type="ECO:0000256" key="4">
    <source>
        <dbReference type="SAM" id="MobiDB-lite"/>
    </source>
</evidence>
<sequence length="184" mass="21818">MNDSLAELFDQTTHEEYESYLANSSPLCEQEENLHVEDDELSVATKKLNSHEDIPDKVKQKAFVEPYFKDDERKTTLQNFPHIEVVRKKEERRKLLGHTCKECEIYYADIPEEEREKKLASCSRHRFRYIPPNTPENFWEVGFPSTQTCVDRGYIKEDLDPCPRPKRWQPYNAMFSPKGKEQKT</sequence>
<accession>A0A5F8GUU9</accession>
<dbReference type="AlphaFoldDB" id="A0A5F8GUU9"/>
<comment type="subcellular location">
    <subcellularLocation>
        <location evidence="1">Nucleus</location>
    </subcellularLocation>
</comment>
<reference evidence="6 7" key="1">
    <citation type="journal article" date="2007" name="Nature">
        <title>Genome of the marsupial Monodelphis domestica reveals innovation in non-coding sequences.</title>
        <authorList>
            <person name="Mikkelsen T.S."/>
            <person name="Wakefield M.J."/>
            <person name="Aken B."/>
            <person name="Amemiya C.T."/>
            <person name="Chang J.L."/>
            <person name="Duke S."/>
            <person name="Garber M."/>
            <person name="Gentles A.J."/>
            <person name="Goodstadt L."/>
            <person name="Heger A."/>
            <person name="Jurka J."/>
            <person name="Kamal M."/>
            <person name="Mauceli E."/>
            <person name="Searle S.M."/>
            <person name="Sharpe T."/>
            <person name="Baker M.L."/>
            <person name="Batzer M.A."/>
            <person name="Benos P.V."/>
            <person name="Belov K."/>
            <person name="Clamp M."/>
            <person name="Cook A."/>
            <person name="Cuff J."/>
            <person name="Das R."/>
            <person name="Davidow L."/>
            <person name="Deakin J.E."/>
            <person name="Fazzari M.J."/>
            <person name="Glass J.L."/>
            <person name="Grabherr M."/>
            <person name="Greally J.M."/>
            <person name="Gu W."/>
            <person name="Hore T.A."/>
            <person name="Huttley G.A."/>
            <person name="Kleber M."/>
            <person name="Jirtle R.L."/>
            <person name="Koina E."/>
            <person name="Lee J.T."/>
            <person name="Mahony S."/>
            <person name="Marra M.A."/>
            <person name="Miller R.D."/>
            <person name="Nicholls R.D."/>
            <person name="Oda M."/>
            <person name="Papenfuss A.T."/>
            <person name="Parra Z.E."/>
            <person name="Pollock D.D."/>
            <person name="Ray D.A."/>
            <person name="Schein J.E."/>
            <person name="Speed T.P."/>
            <person name="Thompson K."/>
            <person name="VandeBerg J.L."/>
            <person name="Wade C.M."/>
            <person name="Walker J.A."/>
            <person name="Waters P.D."/>
            <person name="Webber C."/>
            <person name="Weidman J.R."/>
            <person name="Xie X."/>
            <person name="Zody M.C."/>
            <person name="Baldwin J."/>
            <person name="Abdouelleil A."/>
            <person name="Abdulkadir J."/>
            <person name="Abebe A."/>
            <person name="Abera B."/>
            <person name="Abreu J."/>
            <person name="Acer S.C."/>
            <person name="Aftuck L."/>
            <person name="Alexander A."/>
            <person name="An P."/>
            <person name="Anderson E."/>
            <person name="Anderson S."/>
            <person name="Arachi H."/>
            <person name="Azer M."/>
            <person name="Bachantsang P."/>
            <person name="Barry A."/>
            <person name="Bayul T."/>
            <person name="Berlin A."/>
            <person name="Bessette D."/>
            <person name="Bloom T."/>
            <person name="Bloom T."/>
            <person name="Boguslavskiy L."/>
            <person name="Bonnet C."/>
            <person name="Boukhgalter B."/>
            <person name="Bourzgui I."/>
            <person name="Brown A."/>
            <person name="Cahill P."/>
            <person name="Channer S."/>
            <person name="Cheshatsang Y."/>
            <person name="Chuda L."/>
            <person name="Citroen M."/>
            <person name="Collymore A."/>
            <person name="Cooke P."/>
            <person name="Costello M."/>
            <person name="D'Aco K."/>
            <person name="Daza R."/>
            <person name="De Haan G."/>
            <person name="DeGray S."/>
            <person name="DeMaso C."/>
            <person name="Dhargay N."/>
            <person name="Dooley K."/>
            <person name="Dooley E."/>
            <person name="Doricent M."/>
            <person name="Dorje P."/>
            <person name="Dorjee K."/>
            <person name="Dupes A."/>
            <person name="Elong R."/>
            <person name="Falk J."/>
            <person name="Farina A."/>
            <person name="Faro S."/>
            <person name="Ferguson D."/>
            <person name="Fisher S."/>
            <person name="Foley C.D."/>
            <person name="Franke A."/>
            <person name="Friedrich D."/>
            <person name="Gadbois L."/>
            <person name="Gearin G."/>
            <person name="Gearin C.R."/>
            <person name="Giannoukos G."/>
            <person name="Goode T."/>
            <person name="Graham J."/>
            <person name="Grandbois E."/>
            <person name="Grewal S."/>
            <person name="Gyaltsen K."/>
            <person name="Hafez N."/>
            <person name="Hagos B."/>
            <person name="Hall J."/>
            <person name="Henson C."/>
            <person name="Hollinger A."/>
            <person name="Honan T."/>
            <person name="Huard M.D."/>
            <person name="Hughes L."/>
            <person name="Hurhula B."/>
            <person name="Husby M.E."/>
            <person name="Kamat A."/>
            <person name="Kanga B."/>
            <person name="Kashin S."/>
            <person name="Khazanovich D."/>
            <person name="Kisner P."/>
            <person name="Lance K."/>
            <person name="Lara M."/>
            <person name="Lee W."/>
            <person name="Lennon N."/>
            <person name="Letendre F."/>
            <person name="LeVine R."/>
            <person name="Lipovsky A."/>
            <person name="Liu X."/>
            <person name="Liu J."/>
            <person name="Liu S."/>
            <person name="Lokyitsang T."/>
            <person name="Lokyitsang Y."/>
            <person name="Lubonja R."/>
            <person name="Lui A."/>
            <person name="MacDonald P."/>
            <person name="Magnisalis V."/>
            <person name="Maru K."/>
            <person name="Matthews C."/>
            <person name="McCusker W."/>
            <person name="McDonough S."/>
            <person name="Mehta T."/>
            <person name="Meldrim J."/>
            <person name="Meneus L."/>
            <person name="Mihai O."/>
            <person name="Mihalev A."/>
            <person name="Mihova T."/>
            <person name="Mittelman R."/>
            <person name="Mlenga V."/>
            <person name="Montmayeur A."/>
            <person name="Mulrain L."/>
            <person name="Navidi A."/>
            <person name="Naylor J."/>
            <person name="Negash T."/>
            <person name="Nguyen T."/>
            <person name="Nguyen N."/>
            <person name="Nicol R."/>
            <person name="Norbu C."/>
            <person name="Norbu N."/>
            <person name="Novod N."/>
            <person name="O'Neill B."/>
            <person name="Osman S."/>
            <person name="Markiewicz E."/>
            <person name="Oyono O.L."/>
            <person name="Patti C."/>
            <person name="Phunkhang P."/>
            <person name="Pierre F."/>
            <person name="Priest M."/>
            <person name="Raghuraman S."/>
            <person name="Rege F."/>
            <person name="Reyes R."/>
            <person name="Rise C."/>
            <person name="Rogov P."/>
            <person name="Ross K."/>
            <person name="Ryan E."/>
            <person name="Settipalli S."/>
            <person name="Shea T."/>
            <person name="Sherpa N."/>
            <person name="Shi L."/>
            <person name="Shih D."/>
            <person name="Sparrow T."/>
            <person name="Spaulding J."/>
            <person name="Stalker J."/>
            <person name="Stange-Thomann N."/>
            <person name="Stavropoulos S."/>
            <person name="Stone C."/>
            <person name="Strader C."/>
            <person name="Tesfaye S."/>
            <person name="Thomson T."/>
            <person name="Thoulutsang Y."/>
            <person name="Thoulutsang D."/>
            <person name="Topham K."/>
            <person name="Topping I."/>
            <person name="Tsamla T."/>
            <person name="Vassiliev H."/>
            <person name="Vo A."/>
            <person name="Wangchuk T."/>
            <person name="Wangdi T."/>
            <person name="Weiand M."/>
            <person name="Wilkinson J."/>
            <person name="Wilson A."/>
            <person name="Yadav S."/>
            <person name="Young G."/>
            <person name="Yu Q."/>
            <person name="Zembek L."/>
            <person name="Zhong D."/>
            <person name="Zimmer A."/>
            <person name="Zwirko Z."/>
            <person name="Jaffe D.B."/>
            <person name="Alvarez P."/>
            <person name="Brockman W."/>
            <person name="Butler J."/>
            <person name="Chin C."/>
            <person name="Gnerre S."/>
            <person name="MacCallum I."/>
            <person name="Graves J.A."/>
            <person name="Ponting C.P."/>
            <person name="Breen M."/>
            <person name="Samollow P.B."/>
            <person name="Lander E.S."/>
            <person name="Lindblad-Toh K."/>
        </authorList>
    </citation>
    <scope>NUCLEOTIDE SEQUENCE [LARGE SCALE GENOMIC DNA]</scope>
</reference>
<keyword evidence="2" id="KW-0227">DNA damage</keyword>
<dbReference type="PANTHER" id="PTHR15107:SF4">
    <property type="entry name" value="DNA ENDONUCLEASE RBBP8"/>
    <property type="match status" value="1"/>
</dbReference>
<keyword evidence="7" id="KW-1185">Reference proteome</keyword>
<name>A0A5F8GUU9_MONDO</name>
<dbReference type="PANTHER" id="PTHR15107">
    <property type="entry name" value="RETINOBLASTOMA BINDING PROTEIN 8"/>
    <property type="match status" value="1"/>
</dbReference>
<feature type="domain" description="DNA endonuclease activator Ctp1 C-terminal" evidence="5">
    <location>
        <begin position="113"/>
        <end position="147"/>
    </location>
</feature>
<keyword evidence="3" id="KW-0539">Nucleus</keyword>
<dbReference type="Proteomes" id="UP000002280">
    <property type="component" value="Chromosome 3"/>
</dbReference>
<dbReference type="Ensembl" id="ENSMODT00000068825.1">
    <property type="protein sequence ID" value="ENSMODP00000051408.1"/>
    <property type="gene ID" value="ENSMODG00000049761.1"/>
</dbReference>
<reference evidence="6" key="2">
    <citation type="submission" date="2025-08" db="UniProtKB">
        <authorList>
            <consortium name="Ensembl"/>
        </authorList>
    </citation>
    <scope>IDENTIFICATION</scope>
</reference>
<feature type="region of interest" description="Disordered" evidence="4">
    <location>
        <begin position="165"/>
        <end position="184"/>
    </location>
</feature>